<evidence type="ECO:0000313" key="2">
    <source>
        <dbReference type="EMBL" id="KAL1561462.1"/>
    </source>
</evidence>
<name>A0ABD1HZ70_SALDI</name>
<dbReference type="AlphaFoldDB" id="A0ABD1HZ70"/>
<comment type="caution">
    <text evidence="2">The sequence shown here is derived from an EMBL/GenBank/DDBJ whole genome shotgun (WGS) entry which is preliminary data.</text>
</comment>
<gene>
    <name evidence="2" type="ORF">AAHA92_04162</name>
</gene>
<evidence type="ECO:0000313" key="3">
    <source>
        <dbReference type="Proteomes" id="UP001567538"/>
    </source>
</evidence>
<reference evidence="2 3" key="1">
    <citation type="submission" date="2024-06" db="EMBL/GenBank/DDBJ databases">
        <title>A chromosome level genome sequence of Diviner's sage (Salvia divinorum).</title>
        <authorList>
            <person name="Ford S.A."/>
            <person name="Ro D.-K."/>
            <person name="Ness R.W."/>
            <person name="Phillips M.A."/>
        </authorList>
    </citation>
    <scope>NUCLEOTIDE SEQUENCE [LARGE SCALE GENOMIC DNA]</scope>
    <source>
        <strain evidence="2">SAF-2024a</strain>
        <tissue evidence="2">Leaf</tissue>
    </source>
</reference>
<dbReference type="EMBL" id="JBEAFC010000003">
    <property type="protein sequence ID" value="KAL1561462.1"/>
    <property type="molecule type" value="Genomic_DNA"/>
</dbReference>
<proteinExistence type="predicted"/>
<evidence type="ECO:0000256" key="1">
    <source>
        <dbReference type="SAM" id="MobiDB-lite"/>
    </source>
</evidence>
<protein>
    <submittedName>
        <fullName evidence="2">Uncharacterized protein</fullName>
    </submittedName>
</protein>
<feature type="region of interest" description="Disordered" evidence="1">
    <location>
        <begin position="142"/>
        <end position="168"/>
    </location>
</feature>
<dbReference type="PANTHER" id="PTHR33052">
    <property type="entry name" value="DUF4228 DOMAIN PROTEIN-RELATED"/>
    <property type="match status" value="1"/>
</dbReference>
<dbReference type="Pfam" id="PF14009">
    <property type="entry name" value="PADRE"/>
    <property type="match status" value="1"/>
</dbReference>
<accession>A0ABD1HZ70</accession>
<dbReference type="InterPro" id="IPR025322">
    <property type="entry name" value="PADRE_dom"/>
</dbReference>
<keyword evidence="3" id="KW-1185">Reference proteome</keyword>
<feature type="compositionally biased region" description="Low complexity" evidence="1">
    <location>
        <begin position="155"/>
        <end position="165"/>
    </location>
</feature>
<sequence>MGGCVSSGSDRSSSQKPCATVISVAGELRRYPLPITASQVIQIETASPDSVFLCDSDRLRFDDYVLRLDAEEPLEPDQIYFAMPASRLRSRLAASDMAALAVKASAAFSDFEPRRSRKSRISPVLAAEEDPRSIHQIKIGSDSSVHAKHGMRKAAAPPSGVSRSGSVRKVHRYSSRRAKLAVRSFRIRLSTINEGSILLN</sequence>
<organism evidence="2 3">
    <name type="scientific">Salvia divinorum</name>
    <name type="common">Maria pastora</name>
    <name type="synonym">Diviner's sage</name>
    <dbReference type="NCBI Taxonomy" id="28513"/>
    <lineage>
        <taxon>Eukaryota</taxon>
        <taxon>Viridiplantae</taxon>
        <taxon>Streptophyta</taxon>
        <taxon>Embryophyta</taxon>
        <taxon>Tracheophyta</taxon>
        <taxon>Spermatophyta</taxon>
        <taxon>Magnoliopsida</taxon>
        <taxon>eudicotyledons</taxon>
        <taxon>Gunneridae</taxon>
        <taxon>Pentapetalae</taxon>
        <taxon>asterids</taxon>
        <taxon>lamiids</taxon>
        <taxon>Lamiales</taxon>
        <taxon>Lamiaceae</taxon>
        <taxon>Nepetoideae</taxon>
        <taxon>Mentheae</taxon>
        <taxon>Salviinae</taxon>
        <taxon>Salvia</taxon>
        <taxon>Salvia subgen. Calosphace</taxon>
    </lineage>
</organism>
<dbReference type="Proteomes" id="UP001567538">
    <property type="component" value="Unassembled WGS sequence"/>
</dbReference>